<dbReference type="RefSeq" id="WP_123118740.1">
    <property type="nucleotide sequence ID" value="NZ_RJJR01000001.1"/>
</dbReference>
<keyword evidence="1" id="KW-0472">Membrane</keyword>
<dbReference type="PANTHER" id="PTHR37938">
    <property type="entry name" value="BLL0215 PROTEIN"/>
    <property type="match status" value="1"/>
</dbReference>
<proteinExistence type="predicted"/>
<dbReference type="PANTHER" id="PTHR37938:SF1">
    <property type="entry name" value="BLL0215 PROTEIN"/>
    <property type="match status" value="1"/>
</dbReference>
<dbReference type="Pfam" id="PF03703">
    <property type="entry name" value="bPH_2"/>
    <property type="match status" value="1"/>
</dbReference>
<protein>
    <submittedName>
        <fullName evidence="3">PH domain-containing protein</fullName>
    </submittedName>
</protein>
<feature type="domain" description="YdbS-like PH" evidence="2">
    <location>
        <begin position="74"/>
        <end position="145"/>
    </location>
</feature>
<evidence type="ECO:0000313" key="4">
    <source>
        <dbReference type="Proteomes" id="UP000267223"/>
    </source>
</evidence>
<keyword evidence="4" id="KW-1185">Reference proteome</keyword>
<keyword evidence="1" id="KW-1133">Transmembrane helix</keyword>
<gene>
    <name evidence="3" type="ORF">EFY79_00670</name>
</gene>
<evidence type="ECO:0000259" key="2">
    <source>
        <dbReference type="Pfam" id="PF03703"/>
    </source>
</evidence>
<dbReference type="EMBL" id="RJJR01000001">
    <property type="protein sequence ID" value="RNI39849.1"/>
    <property type="molecule type" value="Genomic_DNA"/>
</dbReference>
<comment type="caution">
    <text evidence="3">The sequence shown here is derived from an EMBL/GenBank/DDBJ whole genome shotgun (WGS) entry which is preliminary data.</text>
</comment>
<evidence type="ECO:0000256" key="1">
    <source>
        <dbReference type="SAM" id="Phobius"/>
    </source>
</evidence>
<dbReference type="InterPro" id="IPR005182">
    <property type="entry name" value="YdbS-like_PH"/>
</dbReference>
<organism evidence="3 4">
    <name type="scientific">Hanamia caeni</name>
    <dbReference type="NCBI Taxonomy" id="2294116"/>
    <lineage>
        <taxon>Bacteria</taxon>
        <taxon>Pseudomonadati</taxon>
        <taxon>Bacteroidota</taxon>
        <taxon>Chitinophagia</taxon>
        <taxon>Chitinophagales</taxon>
        <taxon>Chitinophagaceae</taxon>
        <taxon>Hanamia</taxon>
    </lineage>
</organism>
<feature type="transmembrane region" description="Helical" evidence="1">
    <location>
        <begin position="20"/>
        <end position="40"/>
    </location>
</feature>
<accession>A0A3M9NPZ5</accession>
<evidence type="ECO:0000313" key="3">
    <source>
        <dbReference type="EMBL" id="RNI39849.1"/>
    </source>
</evidence>
<name>A0A3M9NPZ5_9BACT</name>
<reference evidence="3 4" key="1">
    <citation type="submission" date="2018-11" db="EMBL/GenBank/DDBJ databases">
        <title>Draft genome sequence of Ferruginibacter sp. BO-59.</title>
        <authorList>
            <person name="Im W.T."/>
        </authorList>
    </citation>
    <scope>NUCLEOTIDE SEQUENCE [LARGE SCALE GENOMIC DNA]</scope>
    <source>
        <strain evidence="3 4">BO-59</strain>
    </source>
</reference>
<dbReference type="Proteomes" id="UP000267223">
    <property type="component" value="Unassembled WGS sequence"/>
</dbReference>
<feature type="transmembrane region" description="Helical" evidence="1">
    <location>
        <begin position="46"/>
        <end position="71"/>
    </location>
</feature>
<dbReference type="OrthoDB" id="3378680at2"/>
<dbReference type="AlphaFoldDB" id="A0A3M9NPZ5"/>
<keyword evidence="1" id="KW-0812">Transmembrane</keyword>
<sequence>MNYIQKNLMANERIAFSTKLNWTLYIKPVVIILIAIVLLIDSYHSINGFIIYSLGIILMVAGIFSAFVTYFKIKTFEFAVTNKRVLIKHGILRTQSFEIMLNKVEVIYVEQNFIDRIVNSGTIIIKGTVGSQTPLRNVDNPFQFRIAVNEQIENLSLAR</sequence>